<evidence type="ECO:0000259" key="2">
    <source>
        <dbReference type="Pfam" id="PF02894"/>
    </source>
</evidence>
<dbReference type="Pfam" id="PF02894">
    <property type="entry name" value="GFO_IDH_MocA_C"/>
    <property type="match status" value="1"/>
</dbReference>
<comment type="caution">
    <text evidence="3">The sequence shown here is derived from an EMBL/GenBank/DDBJ whole genome shotgun (WGS) entry which is preliminary data.</text>
</comment>
<evidence type="ECO:0000259" key="1">
    <source>
        <dbReference type="Pfam" id="PF01408"/>
    </source>
</evidence>
<feature type="domain" description="Gfo/Idh/MocA-like oxidoreductase C-terminal" evidence="2">
    <location>
        <begin position="157"/>
        <end position="310"/>
    </location>
</feature>
<feature type="domain" description="Gfo/Idh/MocA-like oxidoreductase N-terminal" evidence="1">
    <location>
        <begin position="6"/>
        <end position="120"/>
    </location>
</feature>
<sequence>MGETLDVGVVGVGAMGRHHARVYNELSGATLIGVADANADRAKQIADENGVRACDSADLCKQADAVSIAVPTRYHAEVARQCIDAGTGMLIEKPLVMKAATGRDLIEAADAEDVTLQVGHIERFNPVTEVLEGILEDIDVISVSAKRLGPSVDRTVEDSAVTDLMIHDIDLICHLLPSSVSDIQVSGAAQGRYATATLEFASGVIGSLTASRVTEKKIRQFKITADSCYVTADFIDQSLEVHRQSVPEYVATDNEVRYRHESIVEKPAVRTGEPLKRELESFLDAVQTNSQPRVTGEDGIRAVELAQTIDRKAFDAGSSEGEFTTNAQTD</sequence>
<protein>
    <submittedName>
        <fullName evidence="3">Oxidoreductase</fullName>
    </submittedName>
</protein>
<dbReference type="InterPro" id="IPR004104">
    <property type="entry name" value="Gfo/Idh/MocA-like_OxRdtase_C"/>
</dbReference>
<dbReference type="PANTHER" id="PTHR43377:SF1">
    <property type="entry name" value="BILIVERDIN REDUCTASE A"/>
    <property type="match status" value="1"/>
</dbReference>
<keyword evidence="4" id="KW-1185">Reference proteome</keyword>
<dbReference type="PATRIC" id="fig|1705562.3.peg.731"/>
<dbReference type="GO" id="GO:0000166">
    <property type="term" value="F:nucleotide binding"/>
    <property type="evidence" value="ECO:0007669"/>
    <property type="project" value="InterPro"/>
</dbReference>
<reference evidence="3 4" key="1">
    <citation type="submission" date="2015-08" db="EMBL/GenBank/DDBJ databases">
        <title>Genomes of Isolates from Cabo Rojo, PR.</title>
        <authorList>
            <person name="Sanchez-Nieves R.L."/>
            <person name="Montalvo-Rodriguez R."/>
        </authorList>
    </citation>
    <scope>NUCLEOTIDE SEQUENCE [LARGE SCALE GENOMIC DNA]</scope>
    <source>
        <strain evidence="3 4">SL3</strain>
    </source>
</reference>
<dbReference type="InterPro" id="IPR000683">
    <property type="entry name" value="Gfo/Idh/MocA-like_OxRdtase_N"/>
</dbReference>
<dbReference type="SUPFAM" id="SSF51735">
    <property type="entry name" value="NAD(P)-binding Rossmann-fold domains"/>
    <property type="match status" value="1"/>
</dbReference>
<dbReference type="AlphaFoldDB" id="A0A0M9AGE0"/>
<dbReference type="OrthoDB" id="25239at2157"/>
<gene>
    <name evidence="3" type="ORF">AMS69_18425</name>
</gene>
<dbReference type="EMBL" id="LIUF01000010">
    <property type="protein sequence ID" value="KOX91469.1"/>
    <property type="molecule type" value="Genomic_DNA"/>
</dbReference>
<accession>A0A0M9AGE0</accession>
<proteinExistence type="predicted"/>
<dbReference type="RefSeq" id="WP_053969492.1">
    <property type="nucleotide sequence ID" value="NZ_JAWJXX010000008.1"/>
</dbReference>
<dbReference type="Gene3D" id="3.30.360.10">
    <property type="entry name" value="Dihydrodipicolinate Reductase, domain 2"/>
    <property type="match status" value="1"/>
</dbReference>
<dbReference type="InterPro" id="IPR036291">
    <property type="entry name" value="NAD(P)-bd_dom_sf"/>
</dbReference>
<organism evidence="3 4">
    <name type="scientific">Haloarcula rubripromontorii</name>
    <dbReference type="NCBI Taxonomy" id="1705562"/>
    <lineage>
        <taxon>Archaea</taxon>
        <taxon>Methanobacteriati</taxon>
        <taxon>Methanobacteriota</taxon>
        <taxon>Stenosarchaea group</taxon>
        <taxon>Halobacteria</taxon>
        <taxon>Halobacteriales</taxon>
        <taxon>Haloarculaceae</taxon>
        <taxon>Haloarcula</taxon>
    </lineage>
</organism>
<dbReference type="Proteomes" id="UP000037729">
    <property type="component" value="Unassembled WGS sequence"/>
</dbReference>
<dbReference type="InterPro" id="IPR051450">
    <property type="entry name" value="Gfo/Idh/MocA_Oxidoreductases"/>
</dbReference>
<dbReference type="PANTHER" id="PTHR43377">
    <property type="entry name" value="BILIVERDIN REDUCTASE A"/>
    <property type="match status" value="1"/>
</dbReference>
<dbReference type="Pfam" id="PF01408">
    <property type="entry name" value="GFO_IDH_MocA"/>
    <property type="match status" value="1"/>
</dbReference>
<dbReference type="Gene3D" id="3.40.50.720">
    <property type="entry name" value="NAD(P)-binding Rossmann-like Domain"/>
    <property type="match status" value="1"/>
</dbReference>
<evidence type="ECO:0000313" key="3">
    <source>
        <dbReference type="EMBL" id="KOX91469.1"/>
    </source>
</evidence>
<dbReference type="STRING" id="1705562.AMS69_18425"/>
<evidence type="ECO:0000313" key="4">
    <source>
        <dbReference type="Proteomes" id="UP000037729"/>
    </source>
</evidence>
<dbReference type="SUPFAM" id="SSF55347">
    <property type="entry name" value="Glyceraldehyde-3-phosphate dehydrogenase-like, C-terminal domain"/>
    <property type="match status" value="1"/>
</dbReference>
<name>A0A0M9AGE0_9EURY</name>